<evidence type="ECO:0000256" key="1">
    <source>
        <dbReference type="SAM" id="SignalP"/>
    </source>
</evidence>
<keyword evidence="1" id="KW-0732">Signal</keyword>
<keyword evidence="3" id="KW-1185">Reference proteome</keyword>
<feature type="signal peptide" evidence="1">
    <location>
        <begin position="1"/>
        <end position="17"/>
    </location>
</feature>
<dbReference type="Proteomes" id="UP001516400">
    <property type="component" value="Unassembled WGS sequence"/>
</dbReference>
<reference evidence="2 3" key="1">
    <citation type="journal article" date="2021" name="BMC Biol.">
        <title>Horizontally acquired antibacterial genes associated with adaptive radiation of ladybird beetles.</title>
        <authorList>
            <person name="Li H.S."/>
            <person name="Tang X.F."/>
            <person name="Huang Y.H."/>
            <person name="Xu Z.Y."/>
            <person name="Chen M.L."/>
            <person name="Du X.Y."/>
            <person name="Qiu B.Y."/>
            <person name="Chen P.T."/>
            <person name="Zhang W."/>
            <person name="Slipinski A."/>
            <person name="Escalona H.E."/>
            <person name="Waterhouse R.M."/>
            <person name="Zwick A."/>
            <person name="Pang H."/>
        </authorList>
    </citation>
    <scope>NUCLEOTIDE SEQUENCE [LARGE SCALE GENOMIC DNA]</scope>
    <source>
        <strain evidence="2">SYSU2018</strain>
    </source>
</reference>
<protein>
    <submittedName>
        <fullName evidence="2">Uncharacterized protein</fullName>
    </submittedName>
</protein>
<sequence length="131" mass="13499">MMFRVVAACVLFVIAESRPSANPEPFLGFGGISFGINAGYAAPVVPTYVETRTAVVSRPATVVTYEEHPVVVKKVVTAPVVETTYVANPVVVDTGLTAAVSSGVNAGLAAKSSSSSKVEYSSNFSSSSSVH</sequence>
<gene>
    <name evidence="2" type="ORF">HHI36_020392</name>
</gene>
<dbReference type="EMBL" id="JABFTP020000083">
    <property type="protein sequence ID" value="KAL3275639.1"/>
    <property type="molecule type" value="Genomic_DNA"/>
</dbReference>
<evidence type="ECO:0000313" key="3">
    <source>
        <dbReference type="Proteomes" id="UP001516400"/>
    </source>
</evidence>
<evidence type="ECO:0000313" key="2">
    <source>
        <dbReference type="EMBL" id="KAL3275639.1"/>
    </source>
</evidence>
<name>A0ABD2NAT6_9CUCU</name>
<feature type="chain" id="PRO_5044758617" evidence="1">
    <location>
        <begin position="18"/>
        <end position="131"/>
    </location>
</feature>
<organism evidence="2 3">
    <name type="scientific">Cryptolaemus montrouzieri</name>
    <dbReference type="NCBI Taxonomy" id="559131"/>
    <lineage>
        <taxon>Eukaryota</taxon>
        <taxon>Metazoa</taxon>
        <taxon>Ecdysozoa</taxon>
        <taxon>Arthropoda</taxon>
        <taxon>Hexapoda</taxon>
        <taxon>Insecta</taxon>
        <taxon>Pterygota</taxon>
        <taxon>Neoptera</taxon>
        <taxon>Endopterygota</taxon>
        <taxon>Coleoptera</taxon>
        <taxon>Polyphaga</taxon>
        <taxon>Cucujiformia</taxon>
        <taxon>Coccinelloidea</taxon>
        <taxon>Coccinellidae</taxon>
        <taxon>Scymninae</taxon>
        <taxon>Scymnini</taxon>
        <taxon>Cryptolaemus</taxon>
    </lineage>
</organism>
<dbReference type="AlphaFoldDB" id="A0ABD2NAT6"/>
<proteinExistence type="predicted"/>
<accession>A0ABD2NAT6</accession>
<comment type="caution">
    <text evidence="2">The sequence shown here is derived from an EMBL/GenBank/DDBJ whole genome shotgun (WGS) entry which is preliminary data.</text>
</comment>